<keyword evidence="3" id="KW-1185">Reference proteome</keyword>
<protein>
    <submittedName>
        <fullName evidence="2">Uncharacterized protein</fullName>
    </submittedName>
</protein>
<evidence type="ECO:0000256" key="1">
    <source>
        <dbReference type="SAM" id="MobiDB-lite"/>
    </source>
</evidence>
<dbReference type="AlphaFoldDB" id="A0A498QCC0"/>
<dbReference type="RefSeq" id="WP_122444424.1">
    <property type="nucleotide sequence ID" value="NZ_UPHP01000120.1"/>
</dbReference>
<dbReference type="EMBL" id="UPHP01000120">
    <property type="protein sequence ID" value="VBA42192.1"/>
    <property type="molecule type" value="Genomic_DNA"/>
</dbReference>
<proteinExistence type="predicted"/>
<feature type="region of interest" description="Disordered" evidence="1">
    <location>
        <begin position="20"/>
        <end position="66"/>
    </location>
</feature>
<dbReference type="Proteomes" id="UP000273307">
    <property type="component" value="Unassembled WGS sequence"/>
</dbReference>
<evidence type="ECO:0000313" key="2">
    <source>
        <dbReference type="EMBL" id="VBA42192.1"/>
    </source>
</evidence>
<organism evidence="2 3">
    <name type="scientific">Mycobacterium attenuatum</name>
    <dbReference type="NCBI Taxonomy" id="2341086"/>
    <lineage>
        <taxon>Bacteria</taxon>
        <taxon>Bacillati</taxon>
        <taxon>Actinomycetota</taxon>
        <taxon>Actinomycetes</taxon>
        <taxon>Mycobacteriales</taxon>
        <taxon>Mycobacteriaceae</taxon>
        <taxon>Mycobacterium</taxon>
    </lineage>
</organism>
<reference evidence="2 3" key="1">
    <citation type="submission" date="2018-09" db="EMBL/GenBank/DDBJ databases">
        <authorList>
            <person name="Tagini F."/>
        </authorList>
    </citation>
    <scope>NUCLEOTIDE SEQUENCE [LARGE SCALE GENOMIC DNA]</scope>
    <source>
        <strain evidence="2 3">MK136</strain>
    </source>
</reference>
<name>A0A498QCC0_9MYCO</name>
<gene>
    <name evidence="2" type="ORF">LAUMK136_04454</name>
</gene>
<sequence>MEISAAPAGGILKQLHGQQFEEQDMEPDHRTDLAGRFMTSRRHATGLTPAPPGPRLSETAPEGRLR</sequence>
<evidence type="ECO:0000313" key="3">
    <source>
        <dbReference type="Proteomes" id="UP000273307"/>
    </source>
</evidence>
<accession>A0A498QCC0</accession>